<evidence type="ECO:0000313" key="4">
    <source>
        <dbReference type="Proteomes" id="UP000000466"/>
    </source>
</evidence>
<dbReference type="HOGENOM" id="CLU_1085422_0_0_6"/>
<keyword evidence="2" id="KW-0732">Signal</keyword>
<evidence type="ECO:0000256" key="1">
    <source>
        <dbReference type="SAM" id="MobiDB-lite"/>
    </source>
</evidence>
<feature type="signal peptide" evidence="2">
    <location>
        <begin position="1"/>
        <end position="20"/>
    </location>
</feature>
<keyword evidence="4" id="KW-1185">Reference proteome</keyword>
<feature type="chain" id="PRO_5003879697" description="Lipoprotein" evidence="2">
    <location>
        <begin position="21"/>
        <end position="256"/>
    </location>
</feature>
<sequence length="256" mass="28322">MRKLKLGLCLLVCCSLVGCATSLIVGNQMQNRLMGALIKPLVGFDPNDVNLFEIPVVKERMTNLLGEHYEPTMALLRTAQEIQQEGALYYVVSRYAPEEVTQYTNQAAMIWNADTNQLAVLLIEDGLPAMFAEPVEGMVEAITPTLPTELVEGYEQAVAYKQQIENTHKQLQALPDAIEKSIQDSVEHTVQDSEPYKAYSEVMGYKQSLEKTKEQVERIPDEVEKSLQQSGEKTRTRLGKSATSLPQGTSAPASGS</sequence>
<gene>
    <name evidence="3" type="ordered locus">M5M_05755</name>
</gene>
<evidence type="ECO:0000256" key="2">
    <source>
        <dbReference type="SAM" id="SignalP"/>
    </source>
</evidence>
<evidence type="ECO:0000313" key="3">
    <source>
        <dbReference type="EMBL" id="AFU98354.1"/>
    </source>
</evidence>
<dbReference type="EMBL" id="CP003746">
    <property type="protein sequence ID" value="AFU98354.1"/>
    <property type="molecule type" value="Genomic_DNA"/>
</dbReference>
<organism evidence="3 4">
    <name type="scientific">Simiduia agarivorans (strain DSM 21679 / JCM 13881 / BCRC 17597 / SA1)</name>
    <dbReference type="NCBI Taxonomy" id="1117647"/>
    <lineage>
        <taxon>Bacteria</taxon>
        <taxon>Pseudomonadati</taxon>
        <taxon>Pseudomonadota</taxon>
        <taxon>Gammaproteobacteria</taxon>
        <taxon>Cellvibrionales</taxon>
        <taxon>Cellvibrionaceae</taxon>
        <taxon>Simiduia</taxon>
    </lineage>
</organism>
<feature type="compositionally biased region" description="Basic and acidic residues" evidence="1">
    <location>
        <begin position="211"/>
        <end position="225"/>
    </location>
</feature>
<feature type="compositionally biased region" description="Polar residues" evidence="1">
    <location>
        <begin position="241"/>
        <end position="256"/>
    </location>
</feature>
<protein>
    <recommendedName>
        <fullName evidence="5">Lipoprotein</fullName>
    </recommendedName>
</protein>
<dbReference type="AlphaFoldDB" id="K4KGX3"/>
<accession>K4KGX3</accession>
<dbReference type="RefSeq" id="WP_015046527.1">
    <property type="nucleotide sequence ID" value="NC_018868.3"/>
</dbReference>
<reference evidence="3 4" key="1">
    <citation type="journal article" date="2013" name="Genome Announc.">
        <title>Complete genome sequence of Simiduia agarivorans SA1(T), a marine bacterium able to degrade a variety of polysaccharides.</title>
        <authorList>
            <person name="Lin S.Y."/>
            <person name="Shieh W.Y."/>
            <person name="Chen J.S."/>
            <person name="Tang S.L."/>
        </authorList>
    </citation>
    <scope>NUCLEOTIDE SEQUENCE [LARGE SCALE GENOMIC DNA]</scope>
    <source>
        <strain evidence="4">DSM 21679 / JCM 13881 / BCRC 17597 / SA1</strain>
    </source>
</reference>
<feature type="region of interest" description="Disordered" evidence="1">
    <location>
        <begin position="211"/>
        <end position="256"/>
    </location>
</feature>
<proteinExistence type="predicted"/>
<dbReference type="eggNOG" id="ENOG5032R32">
    <property type="taxonomic scope" value="Bacteria"/>
</dbReference>
<dbReference type="PROSITE" id="PS51257">
    <property type="entry name" value="PROKAR_LIPOPROTEIN"/>
    <property type="match status" value="1"/>
</dbReference>
<dbReference type="OrthoDB" id="5756932at2"/>
<dbReference type="KEGG" id="saga:M5M_05755"/>
<evidence type="ECO:0008006" key="5">
    <source>
        <dbReference type="Google" id="ProtNLM"/>
    </source>
</evidence>
<dbReference type="Proteomes" id="UP000000466">
    <property type="component" value="Chromosome"/>
</dbReference>
<name>K4KGX3_SIMAS</name>